<dbReference type="GO" id="GO:0016493">
    <property type="term" value="F:C-C chemokine receptor activity"/>
    <property type="evidence" value="ECO:0007669"/>
    <property type="project" value="TreeGrafter"/>
</dbReference>
<feature type="transmembrane region" description="Helical" evidence="8">
    <location>
        <begin position="84"/>
        <end position="105"/>
    </location>
</feature>
<dbReference type="AlphaFoldDB" id="A0A6J2USJ2"/>
<dbReference type="PRINTS" id="PR00237">
    <property type="entry name" value="GPCRRHODOPSN"/>
</dbReference>
<gene>
    <name evidence="11" type="primary">LOC115805580</name>
</gene>
<feature type="transmembrane region" description="Helical" evidence="8">
    <location>
        <begin position="214"/>
        <end position="243"/>
    </location>
</feature>
<evidence type="ECO:0000256" key="8">
    <source>
        <dbReference type="SAM" id="Phobius"/>
    </source>
</evidence>
<feature type="domain" description="G-protein coupled receptors family 1 profile" evidence="9">
    <location>
        <begin position="28"/>
        <end position="271"/>
    </location>
</feature>
<evidence type="ECO:0000259" key="9">
    <source>
        <dbReference type="PROSITE" id="PS50262"/>
    </source>
</evidence>
<dbReference type="Pfam" id="PF00001">
    <property type="entry name" value="7tm_1"/>
    <property type="match status" value="1"/>
</dbReference>
<evidence type="ECO:0000313" key="10">
    <source>
        <dbReference type="Proteomes" id="UP000504632"/>
    </source>
</evidence>
<reference evidence="11" key="1">
    <citation type="submission" date="2025-08" db="UniProtKB">
        <authorList>
            <consortium name="RefSeq"/>
        </authorList>
    </citation>
    <scope>IDENTIFICATION</scope>
</reference>
<dbReference type="GeneID" id="115805580"/>
<dbReference type="InParanoid" id="A0A6J2USJ2"/>
<keyword evidence="7" id="KW-0807">Transducer</keyword>
<protein>
    <submittedName>
        <fullName evidence="11">C5a anaphylatoxin chemotactic receptor 1-like</fullName>
    </submittedName>
</protein>
<feature type="transmembrane region" description="Helical" evidence="8">
    <location>
        <begin position="126"/>
        <end position="144"/>
    </location>
</feature>
<dbReference type="PANTHER" id="PTHR10489:SF946">
    <property type="entry name" value="LEUKOTRIENE B4 RECEPTOR 1-LIKE"/>
    <property type="match status" value="1"/>
</dbReference>
<evidence type="ECO:0000256" key="6">
    <source>
        <dbReference type="ARBA" id="ARBA00023170"/>
    </source>
</evidence>
<evidence type="ECO:0000256" key="1">
    <source>
        <dbReference type="ARBA" id="ARBA00004370"/>
    </source>
</evidence>
<keyword evidence="6" id="KW-0675">Receptor</keyword>
<dbReference type="InterPro" id="IPR000276">
    <property type="entry name" value="GPCR_Rhodpsn"/>
</dbReference>
<dbReference type="SUPFAM" id="SSF81321">
    <property type="entry name" value="Family A G protein-coupled receptor-like"/>
    <property type="match status" value="1"/>
</dbReference>
<dbReference type="RefSeq" id="XP_030622071.1">
    <property type="nucleotide sequence ID" value="XM_030766211.1"/>
</dbReference>
<dbReference type="GO" id="GO:0060326">
    <property type="term" value="P:cell chemotaxis"/>
    <property type="evidence" value="ECO:0007669"/>
    <property type="project" value="TreeGrafter"/>
</dbReference>
<dbReference type="Gene3D" id="1.20.1070.10">
    <property type="entry name" value="Rhodopsin 7-helix transmembrane proteins"/>
    <property type="match status" value="1"/>
</dbReference>
<feature type="transmembrane region" description="Helical" evidence="8">
    <location>
        <begin position="12"/>
        <end position="37"/>
    </location>
</feature>
<feature type="transmembrane region" description="Helical" evidence="8">
    <location>
        <begin position="164"/>
        <end position="193"/>
    </location>
</feature>
<proteinExistence type="predicted"/>
<keyword evidence="2 8" id="KW-0812">Transmembrane</keyword>
<dbReference type="GO" id="GO:0009897">
    <property type="term" value="C:external side of plasma membrane"/>
    <property type="evidence" value="ECO:0007669"/>
    <property type="project" value="TreeGrafter"/>
</dbReference>
<comment type="subcellular location">
    <subcellularLocation>
        <location evidence="1">Membrane</location>
    </subcellularLocation>
</comment>
<sequence length="292" mass="32928">MSTSHHWDAERTVPAVIMGFCALVGIPANIAVVAAIGRRFKRESFTLTLMLSLAVCDLLSLLLVPLRMMNLLVGWSLGEFACKLLFFLSHWSLNSSVLTVTLLSIQRYLQILYPRRWAKLGPSGRWAMQGGVLALGCCIASPSISVRTVKNDPYQRCTVDYRRVLVEAFVLLGQTTLGFVVPFSTLACFYLCLHKRVRRSPFWNSPRMTKLVTGIVTSFFVFWVPLHFCNLLSLVCIAGGWHYVKKITCDNNWDYLIGFSYLYMCLNPFLYAFSHGQLQTRTAGSSRSTQPS</sequence>
<keyword evidence="3 8" id="KW-1133">Transmembrane helix</keyword>
<keyword evidence="4" id="KW-0297">G-protein coupled receptor</keyword>
<evidence type="ECO:0000256" key="7">
    <source>
        <dbReference type="ARBA" id="ARBA00023224"/>
    </source>
</evidence>
<dbReference type="Proteomes" id="UP000504632">
    <property type="component" value="Chromosome 1"/>
</dbReference>
<accession>A0A6J2USJ2</accession>
<organism evidence="10 11">
    <name type="scientific">Chanos chanos</name>
    <name type="common">Milkfish</name>
    <name type="synonym">Mugil chanos</name>
    <dbReference type="NCBI Taxonomy" id="29144"/>
    <lineage>
        <taxon>Eukaryota</taxon>
        <taxon>Metazoa</taxon>
        <taxon>Chordata</taxon>
        <taxon>Craniata</taxon>
        <taxon>Vertebrata</taxon>
        <taxon>Euteleostomi</taxon>
        <taxon>Actinopterygii</taxon>
        <taxon>Neopterygii</taxon>
        <taxon>Teleostei</taxon>
        <taxon>Ostariophysi</taxon>
        <taxon>Gonorynchiformes</taxon>
        <taxon>Chanidae</taxon>
        <taxon>Chanos</taxon>
    </lineage>
</organism>
<dbReference type="InterPro" id="IPR050119">
    <property type="entry name" value="CCR1-9-like"/>
</dbReference>
<feature type="transmembrane region" description="Helical" evidence="8">
    <location>
        <begin position="44"/>
        <end position="64"/>
    </location>
</feature>
<dbReference type="GO" id="GO:0007204">
    <property type="term" value="P:positive regulation of cytosolic calcium ion concentration"/>
    <property type="evidence" value="ECO:0007669"/>
    <property type="project" value="TreeGrafter"/>
</dbReference>
<evidence type="ECO:0000256" key="2">
    <source>
        <dbReference type="ARBA" id="ARBA00022692"/>
    </source>
</evidence>
<keyword evidence="10" id="KW-1185">Reference proteome</keyword>
<evidence type="ECO:0000256" key="4">
    <source>
        <dbReference type="ARBA" id="ARBA00023040"/>
    </source>
</evidence>
<dbReference type="InterPro" id="IPR017452">
    <property type="entry name" value="GPCR_Rhodpsn_7TM"/>
</dbReference>
<dbReference type="OrthoDB" id="5968937at2759"/>
<evidence type="ECO:0000256" key="5">
    <source>
        <dbReference type="ARBA" id="ARBA00023136"/>
    </source>
</evidence>
<dbReference type="PANTHER" id="PTHR10489">
    <property type="entry name" value="CELL ADHESION MOLECULE"/>
    <property type="match status" value="1"/>
</dbReference>
<dbReference type="GO" id="GO:0019722">
    <property type="term" value="P:calcium-mediated signaling"/>
    <property type="evidence" value="ECO:0007669"/>
    <property type="project" value="TreeGrafter"/>
</dbReference>
<keyword evidence="5 8" id="KW-0472">Membrane</keyword>
<feature type="transmembrane region" description="Helical" evidence="8">
    <location>
        <begin position="255"/>
        <end position="273"/>
    </location>
</feature>
<dbReference type="GO" id="GO:0019957">
    <property type="term" value="F:C-C chemokine binding"/>
    <property type="evidence" value="ECO:0007669"/>
    <property type="project" value="TreeGrafter"/>
</dbReference>
<dbReference type="GO" id="GO:0006955">
    <property type="term" value="P:immune response"/>
    <property type="evidence" value="ECO:0007669"/>
    <property type="project" value="TreeGrafter"/>
</dbReference>
<dbReference type="PROSITE" id="PS50262">
    <property type="entry name" value="G_PROTEIN_RECEP_F1_2"/>
    <property type="match status" value="1"/>
</dbReference>
<evidence type="ECO:0000256" key="3">
    <source>
        <dbReference type="ARBA" id="ARBA00022989"/>
    </source>
</evidence>
<evidence type="ECO:0000313" key="11">
    <source>
        <dbReference type="RefSeq" id="XP_030622071.1"/>
    </source>
</evidence>
<name>A0A6J2USJ2_CHACN</name>